<evidence type="ECO:0000313" key="5">
    <source>
        <dbReference type="EMBL" id="MYZ46255.1"/>
    </source>
</evidence>
<reference evidence="5" key="1">
    <citation type="submission" date="2019-03" db="EMBL/GenBank/DDBJ databases">
        <title>Afifella sp. nov., isolated from activated sludge.</title>
        <authorList>
            <person name="Li Q."/>
            <person name="Liu Y."/>
        </authorList>
    </citation>
    <scope>NUCLEOTIDE SEQUENCE</scope>
    <source>
        <strain evidence="5">L72</strain>
    </source>
</reference>
<sequence length="252" mass="26727">MSLLQVENVSVQFFGLKALSDVTFDVEPGQVRAVIGPNGAGKSTLFNVITGYVRPNEGKVVYDGQSVVGLPRHVVAGRGMRRTFQNGGVFSELTVLENVLTGLNAVTASSTLGIVLRLPGAGAAERRAVDEAMSLLETMGLAGLANNVVGDLSSGQQRLVEITRAMAARARLLLLDEPAVGLSSSERDRLMNVLRDLAKDGVAVLLVEHVIDLVMAVSDRIVVLNYGEVIAEGTPEEIRSHEAVLEAYLGHG</sequence>
<dbReference type="InterPro" id="IPR003439">
    <property type="entry name" value="ABC_transporter-like_ATP-bd"/>
</dbReference>
<dbReference type="Proteomes" id="UP000773614">
    <property type="component" value="Unassembled WGS sequence"/>
</dbReference>
<evidence type="ECO:0000313" key="6">
    <source>
        <dbReference type="Proteomes" id="UP000773614"/>
    </source>
</evidence>
<dbReference type="PANTHER" id="PTHR45772:SF4">
    <property type="entry name" value="ABC TRANSPORTER ATP-BINDING PROTEIN"/>
    <property type="match status" value="1"/>
</dbReference>
<keyword evidence="6" id="KW-1185">Reference proteome</keyword>
<keyword evidence="1" id="KW-0813">Transport</keyword>
<dbReference type="GO" id="GO:0005524">
    <property type="term" value="F:ATP binding"/>
    <property type="evidence" value="ECO:0007669"/>
    <property type="project" value="UniProtKB-KW"/>
</dbReference>
<comment type="caution">
    <text evidence="5">The sequence shown here is derived from an EMBL/GenBank/DDBJ whole genome shotgun (WGS) entry which is preliminary data.</text>
</comment>
<dbReference type="InterPro" id="IPR027417">
    <property type="entry name" value="P-loop_NTPase"/>
</dbReference>
<dbReference type="RefSeq" id="WP_161138598.1">
    <property type="nucleotide sequence ID" value="NZ_SPKJ01000001.1"/>
</dbReference>
<dbReference type="Pfam" id="PF00005">
    <property type="entry name" value="ABC_tran"/>
    <property type="match status" value="1"/>
</dbReference>
<feature type="domain" description="ABC transporter" evidence="4">
    <location>
        <begin position="4"/>
        <end position="251"/>
    </location>
</feature>
<organism evidence="5 6">
    <name type="scientific">Propylenella binzhouense</name>
    <dbReference type="NCBI Taxonomy" id="2555902"/>
    <lineage>
        <taxon>Bacteria</taxon>
        <taxon>Pseudomonadati</taxon>
        <taxon>Pseudomonadota</taxon>
        <taxon>Alphaproteobacteria</taxon>
        <taxon>Hyphomicrobiales</taxon>
        <taxon>Propylenellaceae</taxon>
        <taxon>Propylenella</taxon>
    </lineage>
</organism>
<dbReference type="SMART" id="SM00382">
    <property type="entry name" value="AAA"/>
    <property type="match status" value="1"/>
</dbReference>
<dbReference type="EMBL" id="SPKJ01000001">
    <property type="protein sequence ID" value="MYZ46255.1"/>
    <property type="molecule type" value="Genomic_DNA"/>
</dbReference>
<dbReference type="InterPro" id="IPR051120">
    <property type="entry name" value="ABC_AA/LPS_Transport"/>
</dbReference>
<dbReference type="Pfam" id="PF12399">
    <property type="entry name" value="BCA_ABC_TP_C"/>
    <property type="match status" value="1"/>
</dbReference>
<evidence type="ECO:0000256" key="2">
    <source>
        <dbReference type="ARBA" id="ARBA00022741"/>
    </source>
</evidence>
<dbReference type="SUPFAM" id="SSF52540">
    <property type="entry name" value="P-loop containing nucleoside triphosphate hydrolases"/>
    <property type="match status" value="1"/>
</dbReference>
<evidence type="ECO:0000256" key="3">
    <source>
        <dbReference type="ARBA" id="ARBA00022840"/>
    </source>
</evidence>
<dbReference type="InterPro" id="IPR003593">
    <property type="entry name" value="AAA+_ATPase"/>
</dbReference>
<dbReference type="AlphaFoldDB" id="A0A964T0V7"/>
<proteinExistence type="predicted"/>
<dbReference type="InterPro" id="IPR032823">
    <property type="entry name" value="BCA_ABC_TP_C"/>
</dbReference>
<dbReference type="OrthoDB" id="9806149at2"/>
<dbReference type="PANTHER" id="PTHR45772">
    <property type="entry name" value="CONSERVED COMPONENT OF ABC TRANSPORTER FOR NATURAL AMINO ACIDS-RELATED"/>
    <property type="match status" value="1"/>
</dbReference>
<evidence type="ECO:0000259" key="4">
    <source>
        <dbReference type="PROSITE" id="PS50893"/>
    </source>
</evidence>
<dbReference type="FunFam" id="3.40.50.300:FF:000421">
    <property type="entry name" value="Branched-chain amino acid ABC transporter ATP-binding protein"/>
    <property type="match status" value="1"/>
</dbReference>
<protein>
    <submittedName>
        <fullName evidence="5">ABC transporter ATP-binding protein</fullName>
    </submittedName>
</protein>
<dbReference type="GO" id="GO:0005886">
    <property type="term" value="C:plasma membrane"/>
    <property type="evidence" value="ECO:0007669"/>
    <property type="project" value="TreeGrafter"/>
</dbReference>
<keyword evidence="2" id="KW-0547">Nucleotide-binding</keyword>
<evidence type="ECO:0000256" key="1">
    <source>
        <dbReference type="ARBA" id="ARBA00022448"/>
    </source>
</evidence>
<accession>A0A964T0V7</accession>
<dbReference type="GO" id="GO:0016887">
    <property type="term" value="F:ATP hydrolysis activity"/>
    <property type="evidence" value="ECO:0007669"/>
    <property type="project" value="InterPro"/>
</dbReference>
<gene>
    <name evidence="5" type="ORF">E4O86_00755</name>
</gene>
<dbReference type="Gene3D" id="3.40.50.300">
    <property type="entry name" value="P-loop containing nucleotide triphosphate hydrolases"/>
    <property type="match status" value="1"/>
</dbReference>
<keyword evidence="3 5" id="KW-0067">ATP-binding</keyword>
<dbReference type="PROSITE" id="PS50893">
    <property type="entry name" value="ABC_TRANSPORTER_2"/>
    <property type="match status" value="1"/>
</dbReference>
<name>A0A964T0V7_9HYPH</name>
<dbReference type="CDD" id="cd03219">
    <property type="entry name" value="ABC_Mj1267_LivG_branched"/>
    <property type="match status" value="1"/>
</dbReference>